<reference evidence="1 2" key="1">
    <citation type="submission" date="2022-08" db="EMBL/GenBank/DDBJ databases">
        <title>Genome Sequence of the sulphate-reducing bacterium, Pseudodesulfovibrio sp. SYK.</title>
        <authorList>
            <person name="Kondo R."/>
            <person name="Kataoka T."/>
        </authorList>
    </citation>
    <scope>NUCLEOTIDE SEQUENCE [LARGE SCALE GENOMIC DNA]</scope>
    <source>
        <strain evidence="1 2">SYK</strain>
    </source>
</reference>
<protein>
    <submittedName>
        <fullName evidence="1">Uncharacterized protein</fullName>
    </submittedName>
</protein>
<evidence type="ECO:0000313" key="1">
    <source>
        <dbReference type="EMBL" id="BDQ36033.1"/>
    </source>
</evidence>
<sequence>MDVFRPVEENVSPMEMRTRAMAEGFALAVLDEAQVMLPGLDALRAEALKMYLTGHAKPYIQGYKLLSSKEVDEGLEMRMDVRINKRTLRDGLKKLGLFQTLKSPLVASVAWPEDISGDEMAVLQGLITMTGLELEDGTYPAFFLEYTKEKAYKGRMILDNREWLSINKDLAVVWVDLWARYFDQSQSKIAPAKTQLLTISGWFSPDGILEFDRVLRGWDSAVQEARLVEMDMQPTGTGATWDVNILNRDRLDMLLQSFLPQRGLTFQMTQGD</sequence>
<accession>A0ABM8AWZ1</accession>
<gene>
    <name evidence="1" type="ORF">SYK_03930</name>
</gene>
<dbReference type="Proteomes" id="UP001317742">
    <property type="component" value="Chromosome"/>
</dbReference>
<dbReference type="EMBL" id="AP026709">
    <property type="protein sequence ID" value="BDQ36033.1"/>
    <property type="molecule type" value="Genomic_DNA"/>
</dbReference>
<proteinExistence type="predicted"/>
<evidence type="ECO:0000313" key="2">
    <source>
        <dbReference type="Proteomes" id="UP001317742"/>
    </source>
</evidence>
<organism evidence="1 2">
    <name type="scientific">Pseudodesulfovibrio nedwellii</name>
    <dbReference type="NCBI Taxonomy" id="2973072"/>
    <lineage>
        <taxon>Bacteria</taxon>
        <taxon>Pseudomonadati</taxon>
        <taxon>Thermodesulfobacteriota</taxon>
        <taxon>Desulfovibrionia</taxon>
        <taxon>Desulfovibrionales</taxon>
        <taxon>Desulfovibrionaceae</taxon>
    </lineage>
</organism>
<keyword evidence="2" id="KW-1185">Reference proteome</keyword>
<name>A0ABM8AWZ1_9BACT</name>